<keyword evidence="1" id="KW-1133">Transmembrane helix</keyword>
<keyword evidence="1" id="KW-0812">Transmembrane</keyword>
<dbReference type="STRING" id="69895.SAMN05192551_101723"/>
<dbReference type="EMBL" id="FOQA01000001">
    <property type="protein sequence ID" value="SFH59974.1"/>
    <property type="molecule type" value="Genomic_DNA"/>
</dbReference>
<evidence type="ECO:0000256" key="1">
    <source>
        <dbReference type="SAM" id="Phobius"/>
    </source>
</evidence>
<feature type="transmembrane region" description="Helical" evidence="1">
    <location>
        <begin position="7"/>
        <end position="27"/>
    </location>
</feature>
<dbReference type="Pfam" id="PF07331">
    <property type="entry name" value="TctB"/>
    <property type="match status" value="1"/>
</dbReference>
<sequence>MSSKFQLSLNSKVGLLITIISLGGYAWTFTSSLRSMELFVPRISLILMAVGGILVPIREILKPETRVEFKLTGKLPYAIAIAIFMWAYSWSFRNIGLATSTFAFLFFWWLWTSYREAKRKKDFSRFGRTVGKMAALAIAVSIVIHILFIELLSMYMPRTPLP</sequence>
<feature type="transmembrane region" description="Helical" evidence="1">
    <location>
        <begin position="39"/>
        <end position="57"/>
    </location>
</feature>
<dbReference type="Proteomes" id="UP000199287">
    <property type="component" value="Unassembled WGS sequence"/>
</dbReference>
<evidence type="ECO:0000259" key="2">
    <source>
        <dbReference type="Pfam" id="PF07331"/>
    </source>
</evidence>
<feature type="domain" description="DUF1468" evidence="2">
    <location>
        <begin position="14"/>
        <end position="157"/>
    </location>
</feature>
<evidence type="ECO:0000313" key="3">
    <source>
        <dbReference type="EMBL" id="SFH59974.1"/>
    </source>
</evidence>
<reference evidence="4" key="1">
    <citation type="submission" date="2016-10" db="EMBL/GenBank/DDBJ databases">
        <authorList>
            <person name="Varghese N."/>
            <person name="Submissions S."/>
        </authorList>
    </citation>
    <scope>NUCLEOTIDE SEQUENCE [LARGE SCALE GENOMIC DNA]</scope>
    <source>
        <strain evidence="4">Z-7934</strain>
    </source>
</reference>
<dbReference type="OrthoDB" id="1953116at2"/>
<feature type="transmembrane region" description="Helical" evidence="1">
    <location>
        <begin position="133"/>
        <end position="156"/>
    </location>
</feature>
<feature type="transmembrane region" description="Helical" evidence="1">
    <location>
        <begin position="95"/>
        <end position="112"/>
    </location>
</feature>
<accession>A0A1I3BCF9</accession>
<keyword evidence="4" id="KW-1185">Reference proteome</keyword>
<dbReference type="InterPro" id="IPR009936">
    <property type="entry name" value="DUF1468"/>
</dbReference>
<gene>
    <name evidence="3" type="ORF">SAMN05192551_101723</name>
</gene>
<organism evidence="3 4">
    <name type="scientific">Tindallia magadiensis</name>
    <dbReference type="NCBI Taxonomy" id="69895"/>
    <lineage>
        <taxon>Bacteria</taxon>
        <taxon>Bacillati</taxon>
        <taxon>Bacillota</taxon>
        <taxon>Clostridia</taxon>
        <taxon>Peptostreptococcales</taxon>
        <taxon>Tindalliaceae</taxon>
        <taxon>Tindallia</taxon>
    </lineage>
</organism>
<evidence type="ECO:0000313" key="4">
    <source>
        <dbReference type="Proteomes" id="UP000199287"/>
    </source>
</evidence>
<protein>
    <submittedName>
        <fullName evidence="3">Tripartite tricarboxylate transporter TctB family protein</fullName>
    </submittedName>
</protein>
<name>A0A1I3BCF9_9FIRM</name>
<proteinExistence type="predicted"/>
<dbReference type="AlphaFoldDB" id="A0A1I3BCF9"/>
<dbReference type="RefSeq" id="WP_093369795.1">
    <property type="nucleotide sequence ID" value="NZ_FOQA01000001.1"/>
</dbReference>
<keyword evidence="1" id="KW-0472">Membrane</keyword>
<feature type="transmembrane region" description="Helical" evidence="1">
    <location>
        <begin position="69"/>
        <end position="89"/>
    </location>
</feature>